<keyword evidence="1" id="KW-0378">Hydrolase</keyword>
<dbReference type="SUPFAM" id="SSF51120">
    <property type="entry name" value="beta-Roll"/>
    <property type="match status" value="2"/>
</dbReference>
<protein>
    <submittedName>
        <fullName evidence="1">Lipase</fullName>
        <ecNumber evidence="1">3.1.1.3</ecNumber>
    </submittedName>
</protein>
<dbReference type="RefSeq" id="WP_160622686.1">
    <property type="nucleotide sequence ID" value="NZ_CP028271.1"/>
</dbReference>
<dbReference type="Proteomes" id="UP000464053">
    <property type="component" value="Chromosome"/>
</dbReference>
<dbReference type="AlphaFoldDB" id="A0A6P1Q3E5"/>
<gene>
    <name evidence="1" type="ORF">C7M51_03262</name>
</gene>
<dbReference type="KEGG" id="mint:C7M51_03262"/>
<name>A0A6P1Q3E5_9GAMM</name>
<evidence type="ECO:0000313" key="1">
    <source>
        <dbReference type="EMBL" id="QHM72921.1"/>
    </source>
</evidence>
<dbReference type="EMBL" id="CP028271">
    <property type="protein sequence ID" value="QHM72921.1"/>
    <property type="molecule type" value="Genomic_DNA"/>
</dbReference>
<dbReference type="EC" id="3.1.1.3" evidence="1"/>
<dbReference type="OrthoDB" id="7010652at2"/>
<dbReference type="SUPFAM" id="SSF53474">
    <property type="entry name" value="alpha/beta-Hydrolases"/>
    <property type="match status" value="1"/>
</dbReference>
<evidence type="ECO:0000313" key="2">
    <source>
        <dbReference type="Proteomes" id="UP000464053"/>
    </source>
</evidence>
<sequence>MGIFNHSNFNKDDIDDLMALTTFNWESYSSAIWEKSFQEYSGELGWKVITAEDINYSGKTGGYNQFYGENLLLATSEVSVLGKYDNDGKLTSIGLSYWGTGTAHDAEDWTSNFLMDMLTNVGVALSYQGSADGYIFAAFNDLLTKVSEFAQANGLSGKDIIVTGLSMGGMSVNSMASASSMGHWKGFYEDSVYVSLSSPTQNRLDDKVLNIGLENDPIFRVLDGDSISPDSFNVHDKPQESCTNNIVAFNDHYIKNDILSLLNLVAWQGGHNPKWYMNAINAISKSIYYDITDKNSTVITAQLSDKLRETTWVEDLNYKALPHEGPTFILGSDKADLIAGGKGMDYLEGFAGDDVFRDAGGFNVIDGGAGYDLFDLQGEISKTSIAKISNGILAIKGADGGITLLHDVEAIKETYWFLWDNYLTYEVTNEGLTLDGKLSLTYANSVHASTEQSGEIFAPENGGFYVDQTSWLVGSAQDTVMHGSRSSDVFVCQSGDDVIYTNGGDDTILLTGNDIGNKTVYGFGQDDKLAFMANTQTTANGSYLDYLSECENGVQFTCDAGSITLVGVTLDQLHESQFVLA</sequence>
<keyword evidence="2" id="KW-1185">Reference proteome</keyword>
<organism evidence="1 2">
    <name type="scientific">Mixta intestinalis</name>
    <dbReference type="NCBI Taxonomy" id="1615494"/>
    <lineage>
        <taxon>Bacteria</taxon>
        <taxon>Pseudomonadati</taxon>
        <taxon>Pseudomonadota</taxon>
        <taxon>Gammaproteobacteria</taxon>
        <taxon>Enterobacterales</taxon>
        <taxon>Erwiniaceae</taxon>
        <taxon>Mixta</taxon>
    </lineage>
</organism>
<proteinExistence type="predicted"/>
<dbReference type="Gene3D" id="3.40.50.1820">
    <property type="entry name" value="alpha/beta hydrolase"/>
    <property type="match status" value="1"/>
</dbReference>
<dbReference type="InterPro" id="IPR029058">
    <property type="entry name" value="AB_hydrolase_fold"/>
</dbReference>
<accession>A0A6P1Q3E5</accession>
<reference evidence="1 2" key="1">
    <citation type="submission" date="2018-03" db="EMBL/GenBank/DDBJ databases">
        <title>Pantoea intestinalis SRCM103226 isolated form the mealworm.</title>
        <authorList>
            <person name="Jeong D.-Y."/>
            <person name="Kim J.W."/>
        </authorList>
    </citation>
    <scope>NUCLEOTIDE SEQUENCE [LARGE SCALE GENOMIC DNA]</scope>
    <source>
        <strain evidence="1 2">SRCM103226</strain>
    </source>
</reference>
<dbReference type="GO" id="GO:0004806">
    <property type="term" value="F:triacylglycerol lipase activity"/>
    <property type="evidence" value="ECO:0007669"/>
    <property type="project" value="UniProtKB-EC"/>
</dbReference>
<dbReference type="InterPro" id="IPR011049">
    <property type="entry name" value="Serralysin-like_metalloprot_C"/>
</dbReference>